<sequence>MTDNQKSPTSDVEHPLRNITQARYCSDWDRRGRKPFGQQVTSIYLSLTGQPSLAQYAHPQNTHSAIACHCLHMRTRKRPDDTSTSDIVSITMGPSLIPFHNTSTVQMSV</sequence>
<comment type="caution">
    <text evidence="1">The sequence shown here is derived from an EMBL/GenBank/DDBJ whole genome shotgun (WGS) entry which is preliminary data.</text>
</comment>
<evidence type="ECO:0000313" key="2">
    <source>
        <dbReference type="Proteomes" id="UP001208570"/>
    </source>
</evidence>
<gene>
    <name evidence="1" type="ORF">LSH36_20g05000</name>
</gene>
<organism evidence="1 2">
    <name type="scientific">Paralvinella palmiformis</name>
    <dbReference type="NCBI Taxonomy" id="53620"/>
    <lineage>
        <taxon>Eukaryota</taxon>
        <taxon>Metazoa</taxon>
        <taxon>Spiralia</taxon>
        <taxon>Lophotrochozoa</taxon>
        <taxon>Annelida</taxon>
        <taxon>Polychaeta</taxon>
        <taxon>Sedentaria</taxon>
        <taxon>Canalipalpata</taxon>
        <taxon>Terebellida</taxon>
        <taxon>Terebelliformia</taxon>
        <taxon>Alvinellidae</taxon>
        <taxon>Paralvinella</taxon>
    </lineage>
</organism>
<dbReference type="EMBL" id="JAODUP010000020">
    <property type="protein sequence ID" value="KAK2168112.1"/>
    <property type="molecule type" value="Genomic_DNA"/>
</dbReference>
<reference evidence="1" key="1">
    <citation type="journal article" date="2023" name="Mol. Biol. Evol.">
        <title>Third-Generation Sequencing Reveals the Adaptive Role of the Epigenome in Three Deep-Sea Polychaetes.</title>
        <authorList>
            <person name="Perez M."/>
            <person name="Aroh O."/>
            <person name="Sun Y."/>
            <person name="Lan Y."/>
            <person name="Juniper S.K."/>
            <person name="Young C.R."/>
            <person name="Angers B."/>
            <person name="Qian P.Y."/>
        </authorList>
    </citation>
    <scope>NUCLEOTIDE SEQUENCE</scope>
    <source>
        <strain evidence="1">P08H-3</strain>
    </source>
</reference>
<dbReference type="Proteomes" id="UP001208570">
    <property type="component" value="Unassembled WGS sequence"/>
</dbReference>
<dbReference type="AlphaFoldDB" id="A0AAD9NF98"/>
<keyword evidence="2" id="KW-1185">Reference proteome</keyword>
<protein>
    <submittedName>
        <fullName evidence="1">Uncharacterized protein</fullName>
    </submittedName>
</protein>
<accession>A0AAD9NF98</accession>
<evidence type="ECO:0000313" key="1">
    <source>
        <dbReference type="EMBL" id="KAK2168112.1"/>
    </source>
</evidence>
<name>A0AAD9NF98_9ANNE</name>
<proteinExistence type="predicted"/>